<protein>
    <submittedName>
        <fullName evidence="7">MFS transporter</fullName>
    </submittedName>
</protein>
<sequence>MFFLNGALIGMWATQIPVFKERLGLAPFVLSLILLMLGGGTVVAMVFSSWLIQRMGVSRSIRISAIVYCCLASLIPLAPDVATLAAIVLLFGASGGTMNVAMNAHASDVEMRFKRPYMSSFHGMWSLGGLLAAGVGAVLMRASTPAIEALAIASAMFALFLWAQRGLLPRQQTEPGESAPARTRLALVGPALLLGVVATFAFACEGVVLDWAAVYMRQTLGAANEVALMAYAVFAGFMAAMRFAGDLIRRRFSSRALVCAGGLIAAIGLMAGPLSRDAVVMITGCAIAGAGLANVVPVLFSMAGALPRPAVQIATVSTMGFAGLLSAPPLLGLIGQHFGLGAIFYTGAAAAIAIAVLTLSGIHASLPRTPIDARVHSQE</sequence>
<dbReference type="GO" id="GO:0022857">
    <property type="term" value="F:transmembrane transporter activity"/>
    <property type="evidence" value="ECO:0007669"/>
    <property type="project" value="InterPro"/>
</dbReference>
<feature type="transmembrane region" description="Helical" evidence="5">
    <location>
        <begin position="310"/>
        <end position="331"/>
    </location>
</feature>
<evidence type="ECO:0000259" key="6">
    <source>
        <dbReference type="PROSITE" id="PS50850"/>
    </source>
</evidence>
<feature type="transmembrane region" description="Helical" evidence="5">
    <location>
        <begin position="337"/>
        <end position="359"/>
    </location>
</feature>
<dbReference type="InterPro" id="IPR036259">
    <property type="entry name" value="MFS_trans_sf"/>
</dbReference>
<keyword evidence="3 5" id="KW-1133">Transmembrane helix</keyword>
<dbReference type="SUPFAM" id="SSF103473">
    <property type="entry name" value="MFS general substrate transporter"/>
    <property type="match status" value="1"/>
</dbReference>
<dbReference type="EMBL" id="PNYA01000001">
    <property type="protein sequence ID" value="PMS23701.1"/>
    <property type="molecule type" value="Genomic_DNA"/>
</dbReference>
<feature type="transmembrane region" description="Helical" evidence="5">
    <location>
        <begin position="256"/>
        <end position="274"/>
    </location>
</feature>
<feature type="transmembrane region" description="Helical" evidence="5">
    <location>
        <begin position="280"/>
        <end position="303"/>
    </location>
</feature>
<evidence type="ECO:0000313" key="7">
    <source>
        <dbReference type="EMBL" id="PMS23701.1"/>
    </source>
</evidence>
<dbReference type="GO" id="GO:0016020">
    <property type="term" value="C:membrane"/>
    <property type="evidence" value="ECO:0007669"/>
    <property type="project" value="UniProtKB-SubCell"/>
</dbReference>
<proteinExistence type="predicted"/>
<accession>A0A2N7W2R7</accession>
<dbReference type="Pfam" id="PF07690">
    <property type="entry name" value="MFS_1"/>
    <property type="match status" value="1"/>
</dbReference>
<dbReference type="InterPro" id="IPR020846">
    <property type="entry name" value="MFS_dom"/>
</dbReference>
<feature type="domain" description="Major facilitator superfamily (MFS) profile" evidence="6">
    <location>
        <begin position="1"/>
        <end position="366"/>
    </location>
</feature>
<feature type="transmembrane region" description="Helical" evidence="5">
    <location>
        <begin position="226"/>
        <end position="244"/>
    </location>
</feature>
<feature type="transmembrane region" description="Helical" evidence="5">
    <location>
        <begin position="185"/>
        <end position="214"/>
    </location>
</feature>
<dbReference type="PANTHER" id="PTHR23514">
    <property type="entry name" value="BYPASS OF STOP CODON PROTEIN 6"/>
    <property type="match status" value="1"/>
</dbReference>
<evidence type="ECO:0000256" key="1">
    <source>
        <dbReference type="ARBA" id="ARBA00004141"/>
    </source>
</evidence>
<evidence type="ECO:0000256" key="4">
    <source>
        <dbReference type="ARBA" id="ARBA00023136"/>
    </source>
</evidence>
<dbReference type="CDD" id="cd17393">
    <property type="entry name" value="MFS_MosC_like"/>
    <property type="match status" value="1"/>
</dbReference>
<feature type="transmembrane region" description="Helical" evidence="5">
    <location>
        <begin position="146"/>
        <end position="164"/>
    </location>
</feature>
<evidence type="ECO:0000313" key="8">
    <source>
        <dbReference type="Proteomes" id="UP000235616"/>
    </source>
</evidence>
<dbReference type="Gene3D" id="1.20.1250.20">
    <property type="entry name" value="MFS general substrate transporter like domains"/>
    <property type="match status" value="2"/>
</dbReference>
<dbReference type="PROSITE" id="PS50850">
    <property type="entry name" value="MFS"/>
    <property type="match status" value="1"/>
</dbReference>
<dbReference type="InterPro" id="IPR011701">
    <property type="entry name" value="MFS"/>
</dbReference>
<evidence type="ECO:0000256" key="5">
    <source>
        <dbReference type="SAM" id="Phobius"/>
    </source>
</evidence>
<dbReference type="Proteomes" id="UP000235616">
    <property type="component" value="Unassembled WGS sequence"/>
</dbReference>
<organism evidence="7 8">
    <name type="scientific">Trinickia dabaoshanensis</name>
    <dbReference type="NCBI Taxonomy" id="564714"/>
    <lineage>
        <taxon>Bacteria</taxon>
        <taxon>Pseudomonadati</taxon>
        <taxon>Pseudomonadota</taxon>
        <taxon>Betaproteobacteria</taxon>
        <taxon>Burkholderiales</taxon>
        <taxon>Burkholderiaceae</taxon>
        <taxon>Trinickia</taxon>
    </lineage>
</organism>
<comment type="subcellular location">
    <subcellularLocation>
        <location evidence="1">Membrane</location>
        <topology evidence="1">Multi-pass membrane protein</topology>
    </subcellularLocation>
</comment>
<keyword evidence="4 5" id="KW-0472">Membrane</keyword>
<evidence type="ECO:0000256" key="3">
    <source>
        <dbReference type="ARBA" id="ARBA00022989"/>
    </source>
</evidence>
<feature type="transmembrane region" description="Helical" evidence="5">
    <location>
        <begin position="60"/>
        <end position="78"/>
    </location>
</feature>
<keyword evidence="8" id="KW-1185">Reference proteome</keyword>
<evidence type="ECO:0000256" key="2">
    <source>
        <dbReference type="ARBA" id="ARBA00022692"/>
    </source>
</evidence>
<reference evidence="7 8" key="1">
    <citation type="submission" date="2018-01" db="EMBL/GenBank/DDBJ databases">
        <title>Whole genome analyses suggest that Burkholderia sensu lato contains two further novel genera in the rhizoxinica-symbiotica group Mycetohabitans gen. nov., and Trinickia gen. nov.: implications for the evolution of diazotrophy and nodulation in the Burkholderiaceae.</title>
        <authorList>
            <person name="Estrada-de los Santos P."/>
            <person name="Palmer M."/>
            <person name="Chavez-Ramirez B."/>
            <person name="Beukes C."/>
            <person name="Steenkamp E.T."/>
            <person name="Hirsch A.M."/>
            <person name="Manyaka P."/>
            <person name="Maluk M."/>
            <person name="Lafos M."/>
            <person name="Crook M."/>
            <person name="Gross E."/>
            <person name="Simon M.F."/>
            <person name="Bueno dos Reis Junior F."/>
            <person name="Poole P.S."/>
            <person name="Venter S.N."/>
            <person name="James E.K."/>
        </authorList>
    </citation>
    <scope>NUCLEOTIDE SEQUENCE [LARGE SCALE GENOMIC DNA]</scope>
    <source>
        <strain evidence="7 8">GIMN1.004</strain>
    </source>
</reference>
<gene>
    <name evidence="7" type="ORF">C0Z18_00520</name>
</gene>
<dbReference type="InterPro" id="IPR051788">
    <property type="entry name" value="MFS_Transporter"/>
</dbReference>
<feature type="transmembrane region" description="Helical" evidence="5">
    <location>
        <begin position="123"/>
        <end position="140"/>
    </location>
</feature>
<keyword evidence="2 5" id="KW-0812">Transmembrane</keyword>
<name>A0A2N7W2R7_9BURK</name>
<comment type="caution">
    <text evidence="7">The sequence shown here is derived from an EMBL/GenBank/DDBJ whole genome shotgun (WGS) entry which is preliminary data.</text>
</comment>
<dbReference type="AlphaFoldDB" id="A0A2N7W2R7"/>
<dbReference type="PANTHER" id="PTHR23514:SF13">
    <property type="entry name" value="INNER MEMBRANE PROTEIN YBJJ"/>
    <property type="match status" value="1"/>
</dbReference>
<feature type="transmembrane region" description="Helical" evidence="5">
    <location>
        <begin position="25"/>
        <end position="48"/>
    </location>
</feature>
<feature type="transmembrane region" description="Helical" evidence="5">
    <location>
        <begin position="84"/>
        <end position="102"/>
    </location>
</feature>